<evidence type="ECO:0000313" key="3">
    <source>
        <dbReference type="EMBL" id="OCA82821.1"/>
    </source>
</evidence>
<dbReference type="Proteomes" id="UP000092578">
    <property type="component" value="Unassembled WGS sequence"/>
</dbReference>
<evidence type="ECO:0000259" key="2">
    <source>
        <dbReference type="Pfam" id="PF09925"/>
    </source>
</evidence>
<gene>
    <name evidence="3" type="ORF">A8F95_13860</name>
</gene>
<feature type="transmembrane region" description="Helical" evidence="1">
    <location>
        <begin position="235"/>
        <end position="259"/>
    </location>
</feature>
<sequence length="736" mass="84575">MLLQKRGDIPYILGLIFLVAGVIYFFASNWPLLDRPVKIGLSMLMIAASFGMALIYKKSTTFSYLSNWWLFVSAVSFGVSVALIGQTYNSHADSYLLFLIWLIPVILLAALTAYQPFFWLAFLLLELTIWMKMYPVGVWVQYSDTQEAILYVSLIVFHLFLFYVLSKANLEKIGFLALVMAQYCAVFLLVKHSLYHIFAEFSTLSVVYLAFHVIYLVSIILFWRKFIHERRSHPVIMAIHLLFFGVYVMYNAFLIYIMVFGESNFYTGFLLLIAVFGFSIYFLRKLAKIAKESDKKWSHYTYRFFVGILSFLGTIIAITSISSFLAIVFGVGGAFKYSFLFVGVIAIAASLAISKKEWIVVRLTLQVTGIAFLFFFSYTHGETWFFWLLTVLFAAMTIFFSRLRDALLYYVAANGAIVSAFIALFSDIGLFGEEMKLVFLLLGVLNALLFLKQPGQRIGLLAYLLSLYYFFTMTAAEEPSIALAIFLHLVFAAYFYFHLAHPKSHSRLYRWATWAAVTAFLIWKYYEYVWKLLHKSLAFFIVSALFFLLFYLWGKKNTEAAGNIIRWSWKRVAIVLILQLSFVGFTSWQKEHLLQNGELVALKLEPIDPRSLLQGDYVQLNYAIHRAYQQEQNKNISSLPKGKLHVELEKTKEHVSYRGKDVIIYQPVHFTGTDQPVIVNNETVTLLGKSSYGNLDLGIEHFFIPENTGRDWVEKNIALVRVSKNGDAILETLVKQ</sequence>
<feature type="transmembrane region" description="Helical" evidence="1">
    <location>
        <begin position="572"/>
        <end position="588"/>
    </location>
</feature>
<evidence type="ECO:0000256" key="1">
    <source>
        <dbReference type="SAM" id="Phobius"/>
    </source>
</evidence>
<feature type="transmembrane region" description="Helical" evidence="1">
    <location>
        <begin position="458"/>
        <end position="475"/>
    </location>
</feature>
<proteinExistence type="predicted"/>
<feature type="transmembrane region" description="Helical" evidence="1">
    <location>
        <begin position="118"/>
        <end position="142"/>
    </location>
</feature>
<keyword evidence="1" id="KW-0472">Membrane</keyword>
<dbReference type="InterPro" id="IPR018677">
    <property type="entry name" value="DUF2157"/>
</dbReference>
<feature type="transmembrane region" description="Helical" evidence="1">
    <location>
        <begin position="407"/>
        <end position="429"/>
    </location>
</feature>
<reference evidence="4" key="1">
    <citation type="submission" date="2016-05" db="EMBL/GenBank/DDBJ databases">
        <authorList>
            <person name="Liu B."/>
            <person name="Wang J."/>
            <person name="Zhu Y."/>
            <person name="Liu G."/>
            <person name="Chen Q."/>
            <person name="Chen Z."/>
            <person name="Lan J."/>
            <person name="Che J."/>
            <person name="Ge C."/>
            <person name="Shi H."/>
            <person name="Pan Z."/>
            <person name="Liu X."/>
        </authorList>
    </citation>
    <scope>NUCLEOTIDE SEQUENCE [LARGE SCALE GENOMIC DNA]</scope>
    <source>
        <strain evidence="4">FJAT-27215</strain>
    </source>
</reference>
<name>A0A1B9AG50_9BACI</name>
<feature type="transmembrane region" description="Helical" evidence="1">
    <location>
        <begin position="202"/>
        <end position="223"/>
    </location>
</feature>
<dbReference type="Pfam" id="PF09925">
    <property type="entry name" value="DUF2157"/>
    <property type="match status" value="1"/>
</dbReference>
<feature type="transmembrane region" description="Helical" evidence="1">
    <location>
        <begin position="68"/>
        <end position="88"/>
    </location>
</feature>
<dbReference type="InterPro" id="IPR025833">
    <property type="entry name" value="GDYXXLXY"/>
</dbReference>
<feature type="transmembrane region" description="Helical" evidence="1">
    <location>
        <begin position="481"/>
        <end position="499"/>
    </location>
</feature>
<dbReference type="RefSeq" id="WP_065411695.1">
    <property type="nucleotide sequence ID" value="NZ_MAYT01000029.1"/>
</dbReference>
<organism evidence="3 4">
    <name type="scientific">Pseudobacillus wudalianchiensis</name>
    <dbReference type="NCBI Taxonomy" id="1743143"/>
    <lineage>
        <taxon>Bacteria</taxon>
        <taxon>Bacillati</taxon>
        <taxon>Bacillota</taxon>
        <taxon>Bacilli</taxon>
        <taxon>Bacillales</taxon>
        <taxon>Bacillaceae</taxon>
        <taxon>Pseudobacillus</taxon>
    </lineage>
</organism>
<dbReference type="EMBL" id="MAYT01000029">
    <property type="protein sequence ID" value="OCA82821.1"/>
    <property type="molecule type" value="Genomic_DNA"/>
</dbReference>
<feature type="transmembrane region" description="Helical" evidence="1">
    <location>
        <begin position="508"/>
        <end position="526"/>
    </location>
</feature>
<feature type="transmembrane region" description="Helical" evidence="1">
    <location>
        <begin position="360"/>
        <end position="378"/>
    </location>
</feature>
<keyword evidence="4" id="KW-1185">Reference proteome</keyword>
<feature type="domain" description="DUF2157" evidence="2">
    <location>
        <begin position="11"/>
        <end position="113"/>
    </location>
</feature>
<feature type="transmembrane region" description="Helical" evidence="1">
    <location>
        <begin position="384"/>
        <end position="400"/>
    </location>
</feature>
<keyword evidence="1" id="KW-1133">Transmembrane helix</keyword>
<feature type="transmembrane region" description="Helical" evidence="1">
    <location>
        <begin position="304"/>
        <end position="329"/>
    </location>
</feature>
<keyword evidence="1" id="KW-0812">Transmembrane</keyword>
<comment type="caution">
    <text evidence="3">The sequence shown here is derived from an EMBL/GenBank/DDBJ whole genome shotgun (WGS) entry which is preliminary data.</text>
</comment>
<feature type="transmembrane region" description="Helical" evidence="1">
    <location>
        <begin position="435"/>
        <end position="451"/>
    </location>
</feature>
<accession>A0A1B9AG50</accession>
<feature type="transmembrane region" description="Helical" evidence="1">
    <location>
        <begin position="173"/>
        <end position="190"/>
    </location>
</feature>
<feature type="transmembrane region" description="Helical" evidence="1">
    <location>
        <begin position="335"/>
        <end position="353"/>
    </location>
</feature>
<dbReference type="Pfam" id="PF14345">
    <property type="entry name" value="GDYXXLXY"/>
    <property type="match status" value="1"/>
</dbReference>
<feature type="transmembrane region" description="Helical" evidence="1">
    <location>
        <begin position="94"/>
        <end position="111"/>
    </location>
</feature>
<feature type="transmembrane region" description="Helical" evidence="1">
    <location>
        <begin position="148"/>
        <end position="166"/>
    </location>
</feature>
<dbReference type="AlphaFoldDB" id="A0A1B9AG50"/>
<feature type="transmembrane region" description="Helical" evidence="1">
    <location>
        <begin position="9"/>
        <end position="27"/>
    </location>
</feature>
<evidence type="ECO:0000313" key="4">
    <source>
        <dbReference type="Proteomes" id="UP000092578"/>
    </source>
</evidence>
<feature type="transmembrane region" description="Helical" evidence="1">
    <location>
        <begin position="532"/>
        <end position="552"/>
    </location>
</feature>
<feature type="transmembrane region" description="Helical" evidence="1">
    <location>
        <begin position="39"/>
        <end position="56"/>
    </location>
</feature>
<protein>
    <recommendedName>
        <fullName evidence="2">DUF2157 domain-containing protein</fullName>
    </recommendedName>
</protein>
<feature type="transmembrane region" description="Helical" evidence="1">
    <location>
        <begin position="265"/>
        <end position="283"/>
    </location>
</feature>